<dbReference type="InterPro" id="IPR036855">
    <property type="entry name" value="Znf_CCCH_sf"/>
</dbReference>
<feature type="region of interest" description="Disordered" evidence="6">
    <location>
        <begin position="61"/>
        <end position="119"/>
    </location>
</feature>
<dbReference type="InterPro" id="IPR000571">
    <property type="entry name" value="Znf_CCCH"/>
</dbReference>
<feature type="zinc finger region" description="C3H1-type" evidence="5">
    <location>
        <begin position="146"/>
        <end position="173"/>
    </location>
</feature>
<gene>
    <name evidence="8" type="ORF">BCR34DRAFT_498514</name>
</gene>
<dbReference type="Pfam" id="PF18044">
    <property type="entry name" value="zf-CCCH_4"/>
    <property type="match status" value="1"/>
</dbReference>
<dbReference type="GO" id="GO:0061630">
    <property type="term" value="F:ubiquitin protein ligase activity"/>
    <property type="evidence" value="ECO:0007669"/>
    <property type="project" value="InterPro"/>
</dbReference>
<evidence type="ECO:0000256" key="1">
    <source>
        <dbReference type="ARBA" id="ARBA00022723"/>
    </source>
</evidence>
<dbReference type="SUPFAM" id="SSF90229">
    <property type="entry name" value="CCCH zinc finger"/>
    <property type="match status" value="1"/>
</dbReference>
<evidence type="ECO:0000256" key="3">
    <source>
        <dbReference type="ARBA" id="ARBA00022771"/>
    </source>
</evidence>
<feature type="region of interest" description="Disordered" evidence="6">
    <location>
        <begin position="1"/>
        <end position="45"/>
    </location>
</feature>
<dbReference type="PROSITE" id="PS50103">
    <property type="entry name" value="ZF_C3H1"/>
    <property type="match status" value="2"/>
</dbReference>
<evidence type="ECO:0000256" key="5">
    <source>
        <dbReference type="PROSITE-ProRule" id="PRU00723"/>
    </source>
</evidence>
<keyword evidence="9" id="KW-1185">Reference proteome</keyword>
<feature type="compositionally biased region" description="Polar residues" evidence="6">
    <location>
        <begin position="489"/>
        <end position="500"/>
    </location>
</feature>
<dbReference type="STRING" id="1231657.A0A1Y1YBJ8"/>
<keyword evidence="1 5" id="KW-0479">Metal-binding</keyword>
<feature type="region of interest" description="Disordered" evidence="6">
    <location>
        <begin position="310"/>
        <end position="354"/>
    </location>
</feature>
<dbReference type="PANTHER" id="PTHR11224:SF10">
    <property type="entry name" value="IP09428P-RELATED"/>
    <property type="match status" value="1"/>
</dbReference>
<feature type="domain" description="C3H1-type" evidence="7">
    <location>
        <begin position="146"/>
        <end position="173"/>
    </location>
</feature>
<keyword evidence="2" id="KW-0677">Repeat</keyword>
<dbReference type="PANTHER" id="PTHR11224">
    <property type="entry name" value="MAKORIN-RELATED"/>
    <property type="match status" value="1"/>
</dbReference>
<keyword evidence="4 5" id="KW-0862">Zinc</keyword>
<dbReference type="SMART" id="SM00356">
    <property type="entry name" value="ZnF_C3H1"/>
    <property type="match status" value="2"/>
</dbReference>
<reference evidence="8 9" key="1">
    <citation type="submission" date="2016-07" db="EMBL/GenBank/DDBJ databases">
        <title>Pervasive Adenine N6-methylation of Active Genes in Fungi.</title>
        <authorList>
            <consortium name="DOE Joint Genome Institute"/>
            <person name="Mondo S.J."/>
            <person name="Dannebaum R.O."/>
            <person name="Kuo R.C."/>
            <person name="Labutti K."/>
            <person name="Haridas S."/>
            <person name="Kuo A."/>
            <person name="Salamov A."/>
            <person name="Ahrendt S.R."/>
            <person name="Lipzen A."/>
            <person name="Sullivan W."/>
            <person name="Andreopoulos W.B."/>
            <person name="Clum A."/>
            <person name="Lindquist E."/>
            <person name="Daum C."/>
            <person name="Ramamoorthy G.K."/>
            <person name="Gryganskyi A."/>
            <person name="Culley D."/>
            <person name="Magnuson J.K."/>
            <person name="James T.Y."/>
            <person name="O'Malley M.A."/>
            <person name="Stajich J.E."/>
            <person name="Spatafora J.W."/>
            <person name="Visel A."/>
            <person name="Grigoriev I.V."/>
        </authorList>
    </citation>
    <scope>NUCLEOTIDE SEQUENCE [LARGE SCALE GENOMIC DNA]</scope>
    <source>
        <strain evidence="8 9">CBS 115471</strain>
    </source>
</reference>
<evidence type="ECO:0000256" key="6">
    <source>
        <dbReference type="SAM" id="MobiDB-lite"/>
    </source>
</evidence>
<dbReference type="EMBL" id="MCFA01000281">
    <property type="protein sequence ID" value="ORX95358.1"/>
    <property type="molecule type" value="Genomic_DNA"/>
</dbReference>
<feature type="compositionally biased region" description="Polar residues" evidence="6">
    <location>
        <begin position="311"/>
        <end position="320"/>
    </location>
</feature>
<evidence type="ECO:0000259" key="7">
    <source>
        <dbReference type="PROSITE" id="PS50103"/>
    </source>
</evidence>
<dbReference type="Gene3D" id="4.10.1000.10">
    <property type="entry name" value="Zinc finger, CCCH-type"/>
    <property type="match status" value="1"/>
</dbReference>
<proteinExistence type="predicted"/>
<evidence type="ECO:0000313" key="9">
    <source>
        <dbReference type="Proteomes" id="UP000193144"/>
    </source>
</evidence>
<dbReference type="OrthoDB" id="411372at2759"/>
<name>A0A1Y1YBJ8_9PLEO</name>
<dbReference type="Proteomes" id="UP000193144">
    <property type="component" value="Unassembled WGS sequence"/>
</dbReference>
<feature type="compositionally biased region" description="Polar residues" evidence="6">
    <location>
        <begin position="426"/>
        <end position="457"/>
    </location>
</feature>
<feature type="compositionally biased region" description="Acidic residues" evidence="6">
    <location>
        <begin position="593"/>
        <end position="605"/>
    </location>
</feature>
<accession>A0A1Y1YBJ8</accession>
<evidence type="ECO:0000256" key="4">
    <source>
        <dbReference type="ARBA" id="ARBA00022833"/>
    </source>
</evidence>
<evidence type="ECO:0000256" key="2">
    <source>
        <dbReference type="ARBA" id="ARBA00022737"/>
    </source>
</evidence>
<comment type="caution">
    <text evidence="8">The sequence shown here is derived from an EMBL/GenBank/DDBJ whole genome shotgun (WGS) entry which is preliminary data.</text>
</comment>
<dbReference type="Pfam" id="PF00642">
    <property type="entry name" value="zf-CCCH"/>
    <property type="match status" value="1"/>
</dbReference>
<organism evidence="8 9">
    <name type="scientific">Clohesyomyces aquaticus</name>
    <dbReference type="NCBI Taxonomy" id="1231657"/>
    <lineage>
        <taxon>Eukaryota</taxon>
        <taxon>Fungi</taxon>
        <taxon>Dikarya</taxon>
        <taxon>Ascomycota</taxon>
        <taxon>Pezizomycotina</taxon>
        <taxon>Dothideomycetes</taxon>
        <taxon>Pleosporomycetidae</taxon>
        <taxon>Pleosporales</taxon>
        <taxon>Lindgomycetaceae</taxon>
        <taxon>Clohesyomyces</taxon>
    </lineage>
</organism>
<dbReference type="GO" id="GO:0000209">
    <property type="term" value="P:protein polyubiquitination"/>
    <property type="evidence" value="ECO:0007669"/>
    <property type="project" value="InterPro"/>
</dbReference>
<feature type="domain" description="C3H1-type" evidence="7">
    <location>
        <begin position="117"/>
        <end position="144"/>
    </location>
</feature>
<protein>
    <recommendedName>
        <fullName evidence="7">C3H1-type domain-containing protein</fullName>
    </recommendedName>
</protein>
<feature type="region of interest" description="Disordered" evidence="6">
    <location>
        <begin position="418"/>
        <end position="670"/>
    </location>
</feature>
<feature type="compositionally biased region" description="Polar residues" evidence="6">
    <location>
        <begin position="508"/>
        <end position="540"/>
    </location>
</feature>
<dbReference type="InterPro" id="IPR041367">
    <property type="entry name" value="Znf-CCCH_4"/>
</dbReference>
<dbReference type="InterPro" id="IPR045072">
    <property type="entry name" value="MKRN-like"/>
</dbReference>
<dbReference type="GO" id="GO:0008270">
    <property type="term" value="F:zinc ion binding"/>
    <property type="evidence" value="ECO:0007669"/>
    <property type="project" value="UniProtKB-KW"/>
</dbReference>
<keyword evidence="3 5" id="KW-0863">Zinc-finger</keyword>
<sequence length="670" mass="71029">MTAFPPSSHPAPELADPHHVSPLQHRQHGPFSHQLTSPSPAFSALAKENPHPARIVHRASQDLRHPPSNGTMNGANGNGPVPVPAGPHSRMGNGHGHGANPRGAAFEGPRSPPNNKSTSHVPCKFYRQGACQAGKACPFLHSDEPLAERAPCKYFTKGNCKFGTKCALAHILPNGHVVNRNNIGPGGGHFGRVHLPHHADPGPGSSLLTMQAHMAPMQPNYAYPMQDEYFGAQKSQYDMIPTIDTTFSSHPGSQYGSPPNENGRMPISPVQKGLSVMDVQLPASFDSQGISHMARYGPIASSVPAKFLGNSPPSSYQNESPAVRNLHNSAFGDDSRSRALASSPPDSIEQPVGRRIMHSEMGASRPRGMISASVGARAPMAINDEWDDSELIGKFEEDMIPSSLHDDLFTPQEKMRRFSRDHGDNDGNSLSHRQSLSRLGASPTASDTKVGSPSRFQSLWGRSRPTEVTGIESGSLPGVSAFGHVGSPLRNSTLHPSASPSMRARATSGDTSPFVSSPPRQASMSMISQQLQRTRLSSRASEGPEAATLTSNPLHPGINRVTSGSSIGSSSSRLGMDRAVSSSSIGRERIEEEQGLFSMEEEDELERGKNKDAASTSSTTSNKRFSGLSWGSGGKASPSLAPIGGHRGAQGPAGTITGLGKETNPWGNAS</sequence>
<feature type="compositionally biased region" description="Low complexity" evidence="6">
    <location>
        <begin position="563"/>
        <end position="572"/>
    </location>
</feature>
<evidence type="ECO:0000313" key="8">
    <source>
        <dbReference type="EMBL" id="ORX95358.1"/>
    </source>
</evidence>
<dbReference type="AlphaFoldDB" id="A0A1Y1YBJ8"/>
<feature type="compositionally biased region" description="Polar residues" evidence="6">
    <location>
        <begin position="613"/>
        <end position="624"/>
    </location>
</feature>
<feature type="zinc finger region" description="C3H1-type" evidence="5">
    <location>
        <begin position="117"/>
        <end position="144"/>
    </location>
</feature>